<feature type="active site" description="Charge relay system" evidence="14">
    <location>
        <position position="229"/>
    </location>
</feature>
<feature type="binding site" evidence="15">
    <location>
        <begin position="227"/>
        <end position="229"/>
    </location>
    <ligand>
        <name>substrate</name>
    </ligand>
</feature>
<dbReference type="GO" id="GO:0004252">
    <property type="term" value="F:serine-type endopeptidase activity"/>
    <property type="evidence" value="ECO:0007669"/>
    <property type="project" value="InterPro"/>
</dbReference>
<dbReference type="InterPro" id="IPR009003">
    <property type="entry name" value="Peptidase_S1_PA"/>
</dbReference>
<feature type="binding site" evidence="15">
    <location>
        <position position="154"/>
    </location>
    <ligand>
        <name>substrate</name>
    </ligand>
</feature>
<dbReference type="PROSITE" id="PS50106">
    <property type="entry name" value="PDZ"/>
    <property type="match status" value="1"/>
</dbReference>
<keyword evidence="9" id="KW-0574">Periplasm</keyword>
<protein>
    <recommendedName>
        <fullName evidence="5">Probable periplasmic serine endoprotease DegP-like</fullName>
        <ecNumber evidence="4">3.4.21.107</ecNumber>
    </recommendedName>
    <alternativeName>
        <fullName evidence="13">Protease Do</fullName>
    </alternativeName>
</protein>
<dbReference type="Pfam" id="PF17820">
    <property type="entry name" value="PDZ_6"/>
    <property type="match status" value="1"/>
</dbReference>
<feature type="active site" description="Charge relay system" evidence="14">
    <location>
        <position position="154"/>
    </location>
</feature>
<name>A0A178MAK2_9PROT</name>
<evidence type="ECO:0000256" key="8">
    <source>
        <dbReference type="ARBA" id="ARBA00022737"/>
    </source>
</evidence>
<feature type="binding site" evidence="15">
    <location>
        <position position="124"/>
    </location>
    <ligand>
        <name>substrate</name>
    </ligand>
</feature>
<dbReference type="InterPro" id="IPR011782">
    <property type="entry name" value="Pept_S1C_Do"/>
</dbReference>
<comment type="catalytic activity">
    <reaction evidence="1">
        <text>Acts on substrates that are at least partially unfolded. The cleavage site P1 residue is normally between a pair of hydrophobic residues, such as Val-|-Val.</text>
        <dbReference type="EC" id="3.4.21.107"/>
    </reaction>
</comment>
<dbReference type="Proteomes" id="UP000078543">
    <property type="component" value="Unassembled WGS sequence"/>
</dbReference>
<evidence type="ECO:0000313" key="18">
    <source>
        <dbReference type="Proteomes" id="UP000078543"/>
    </source>
</evidence>
<evidence type="ECO:0000256" key="2">
    <source>
        <dbReference type="ARBA" id="ARBA00004418"/>
    </source>
</evidence>
<dbReference type="STRING" id="1437059.A6A05_16690"/>
<dbReference type="Gene3D" id="2.40.10.120">
    <property type="match status" value="1"/>
</dbReference>
<dbReference type="OrthoDB" id="9758917at2"/>
<keyword evidence="6 17" id="KW-0645">Protease</keyword>
<evidence type="ECO:0000256" key="13">
    <source>
        <dbReference type="ARBA" id="ARBA00032850"/>
    </source>
</evidence>
<dbReference type="AlphaFoldDB" id="A0A178MAK2"/>
<dbReference type="EMBL" id="LWQU01000181">
    <property type="protein sequence ID" value="OAN45779.1"/>
    <property type="molecule type" value="Genomic_DNA"/>
</dbReference>
<dbReference type="SUPFAM" id="SSF50156">
    <property type="entry name" value="PDZ domain-like"/>
    <property type="match status" value="2"/>
</dbReference>
<accession>A0A178MAK2</accession>
<evidence type="ECO:0000256" key="14">
    <source>
        <dbReference type="PIRSR" id="PIRSR611782-1"/>
    </source>
</evidence>
<comment type="subcellular location">
    <subcellularLocation>
        <location evidence="2">Periplasm</location>
    </subcellularLocation>
</comment>
<evidence type="ECO:0000256" key="15">
    <source>
        <dbReference type="PIRSR" id="PIRSR611782-2"/>
    </source>
</evidence>
<dbReference type="SMART" id="SM00228">
    <property type="entry name" value="PDZ"/>
    <property type="match status" value="2"/>
</dbReference>
<dbReference type="RefSeq" id="WP_068504004.1">
    <property type="nucleotide sequence ID" value="NZ_LWQU01000181.1"/>
</dbReference>
<evidence type="ECO:0000259" key="16">
    <source>
        <dbReference type="PROSITE" id="PS50106"/>
    </source>
</evidence>
<evidence type="ECO:0000256" key="5">
    <source>
        <dbReference type="ARBA" id="ARBA00013958"/>
    </source>
</evidence>
<dbReference type="GO" id="GO:0042597">
    <property type="term" value="C:periplasmic space"/>
    <property type="evidence" value="ECO:0007669"/>
    <property type="project" value="UniProtKB-SubCell"/>
</dbReference>
<keyword evidence="10" id="KW-0378">Hydrolase</keyword>
<dbReference type="CDD" id="cd10839">
    <property type="entry name" value="cpPDZ1_DegP-like"/>
    <property type="match status" value="1"/>
</dbReference>
<dbReference type="Gene3D" id="2.30.42.10">
    <property type="match status" value="1"/>
</dbReference>
<evidence type="ECO:0000256" key="10">
    <source>
        <dbReference type="ARBA" id="ARBA00022801"/>
    </source>
</evidence>
<dbReference type="FunFam" id="2.40.10.120:FF:000007">
    <property type="entry name" value="Periplasmic serine endoprotease DegP-like"/>
    <property type="match status" value="1"/>
</dbReference>
<comment type="caution">
    <text evidence="17">The sequence shown here is derived from an EMBL/GenBank/DDBJ whole genome shotgun (WGS) entry which is preliminary data.</text>
</comment>
<evidence type="ECO:0000256" key="7">
    <source>
        <dbReference type="ARBA" id="ARBA00022729"/>
    </source>
</evidence>
<dbReference type="Pfam" id="PF13365">
    <property type="entry name" value="Trypsin_2"/>
    <property type="match status" value="1"/>
</dbReference>
<evidence type="ECO:0000256" key="4">
    <source>
        <dbReference type="ARBA" id="ARBA00013035"/>
    </source>
</evidence>
<keyword evidence="18" id="KW-1185">Reference proteome</keyword>
<evidence type="ECO:0000313" key="17">
    <source>
        <dbReference type="EMBL" id="OAN45779.1"/>
    </source>
</evidence>
<dbReference type="InterPro" id="IPR001940">
    <property type="entry name" value="Peptidase_S1C"/>
</dbReference>
<dbReference type="NCBIfam" id="TIGR02037">
    <property type="entry name" value="degP_htrA_DO"/>
    <property type="match status" value="1"/>
</dbReference>
<comment type="similarity">
    <text evidence="3">Belongs to the peptidase S1C family.</text>
</comment>
<feature type="active site" description="Charge relay system" evidence="14">
    <location>
        <position position="124"/>
    </location>
</feature>
<dbReference type="PANTHER" id="PTHR22939">
    <property type="entry name" value="SERINE PROTEASE FAMILY S1C HTRA-RELATED"/>
    <property type="match status" value="1"/>
</dbReference>
<dbReference type="InterPro" id="IPR036034">
    <property type="entry name" value="PDZ_sf"/>
</dbReference>
<dbReference type="EC" id="3.4.21.107" evidence="4"/>
<gene>
    <name evidence="17" type="ORF">A6A05_16690</name>
</gene>
<organism evidence="17 18">
    <name type="scientific">Magnetospirillum moscoviense</name>
    <dbReference type="NCBI Taxonomy" id="1437059"/>
    <lineage>
        <taxon>Bacteria</taxon>
        <taxon>Pseudomonadati</taxon>
        <taxon>Pseudomonadota</taxon>
        <taxon>Alphaproteobacteria</taxon>
        <taxon>Rhodospirillales</taxon>
        <taxon>Rhodospirillaceae</taxon>
        <taxon>Magnetospirillum</taxon>
    </lineage>
</organism>
<dbReference type="Pfam" id="PF13180">
    <property type="entry name" value="PDZ_2"/>
    <property type="match status" value="1"/>
</dbReference>
<reference evidence="17 18" key="1">
    <citation type="submission" date="2016-04" db="EMBL/GenBank/DDBJ databases">
        <title>Draft genome sequence of freshwater magnetotactic bacteria Magnetospirillum marisnigri SP-1 and Magnetospirillum moscoviense BB-1.</title>
        <authorList>
            <person name="Koziaeva V."/>
            <person name="Dziuba M.V."/>
            <person name="Ivanov T.M."/>
            <person name="Kuznetsov B."/>
            <person name="Grouzdev D.S."/>
        </authorList>
    </citation>
    <scope>NUCLEOTIDE SEQUENCE [LARGE SCALE GENOMIC DNA]</scope>
    <source>
        <strain evidence="17 18">BB-1</strain>
    </source>
</reference>
<dbReference type="SUPFAM" id="SSF50494">
    <property type="entry name" value="Trypsin-like serine proteases"/>
    <property type="match status" value="1"/>
</dbReference>
<dbReference type="Gene3D" id="2.30.42.60">
    <property type="match status" value="1"/>
</dbReference>
<keyword evidence="8" id="KW-0677">Repeat</keyword>
<keyword evidence="11" id="KW-0720">Serine protease</keyword>
<dbReference type="InterPro" id="IPR001478">
    <property type="entry name" value="PDZ"/>
</dbReference>
<proteinExistence type="inferred from homology"/>
<evidence type="ECO:0000256" key="12">
    <source>
        <dbReference type="ARBA" id="ARBA00023016"/>
    </source>
</evidence>
<evidence type="ECO:0000256" key="6">
    <source>
        <dbReference type="ARBA" id="ARBA00022670"/>
    </source>
</evidence>
<keyword evidence="12" id="KW-0346">Stress response</keyword>
<evidence type="ECO:0000256" key="9">
    <source>
        <dbReference type="ARBA" id="ARBA00022764"/>
    </source>
</evidence>
<dbReference type="PANTHER" id="PTHR22939:SF130">
    <property type="entry name" value="PERIPLASMIC SERINE ENDOPROTEASE DEGP-LIKE-RELATED"/>
    <property type="match status" value="1"/>
</dbReference>
<keyword evidence="7" id="KW-0732">Signal</keyword>
<dbReference type="InterPro" id="IPR041489">
    <property type="entry name" value="PDZ_6"/>
</dbReference>
<dbReference type="PRINTS" id="PR00834">
    <property type="entry name" value="PROTEASES2C"/>
</dbReference>
<evidence type="ECO:0000256" key="11">
    <source>
        <dbReference type="ARBA" id="ARBA00022825"/>
    </source>
</evidence>
<feature type="domain" description="PDZ" evidence="16">
    <location>
        <begin position="278"/>
        <end position="364"/>
    </location>
</feature>
<dbReference type="GO" id="GO:0006508">
    <property type="term" value="P:proteolysis"/>
    <property type="evidence" value="ECO:0007669"/>
    <property type="project" value="UniProtKB-KW"/>
</dbReference>
<evidence type="ECO:0000256" key="1">
    <source>
        <dbReference type="ARBA" id="ARBA00001772"/>
    </source>
</evidence>
<sequence length="499" mass="52675">MSHRSRVKAQSVDIRPLAWLAGLAVATALLLQVSVAHGREAPAGFADLAEKLLPAVVNISTTQTIKNPERVPEMPQFPPGSPFEDFFKEFFERQMRPDSSPKRATSLGSGFIIDASGFVVTNAHVIADADEITVTLHDDTAYKATLVGRDSKTDLAVLKFDPGKKALTAVPFGNSDVARVGDWVVAIGNPFGLGGTVTAGIVSARARDINAGPYDDFLQTDASINRGNSGGPMFNLAGEVIGINTAIFSPSGGSIGIGFAIPSSLAKPVVEDLKKHGKTRRGWLGVRIQSLDQELAESLGLPDSKGALVSSLNAGGPASKSTIKPQDVILKFDGREVTEMRKLPRIVAETPIGKKVTVEVWRDGKRTTAEVVVGELPEEPEEVAKGPEKGQAPAAGQSVAGTGLVVAAVTPQLRERFGLDEDVKGVVVTEVKDGPAMEKGMKPGDVIIEAANKPVRTPGDLAKAVEAAKAASQKFLLLRVENPQALRYVALPLAEGKKK</sequence>
<evidence type="ECO:0000256" key="3">
    <source>
        <dbReference type="ARBA" id="ARBA00010541"/>
    </source>
</evidence>